<feature type="region of interest" description="Disordered" evidence="1">
    <location>
        <begin position="365"/>
        <end position="396"/>
    </location>
</feature>
<dbReference type="Pfam" id="PF13401">
    <property type="entry name" value="AAA_22"/>
    <property type="match status" value="1"/>
</dbReference>
<reference evidence="4" key="1">
    <citation type="submission" date="2021-11" db="EMBL/GenBank/DDBJ databases">
        <authorList>
            <person name="Rodrigo-Torres L."/>
            <person name="Arahal R. D."/>
            <person name="Lucena T."/>
        </authorList>
    </citation>
    <scope>NUCLEOTIDE SEQUENCE</scope>
    <source>
        <strain evidence="4">CECT 7928</strain>
    </source>
</reference>
<feature type="transmembrane region" description="Helical" evidence="2">
    <location>
        <begin position="239"/>
        <end position="258"/>
    </location>
</feature>
<dbReference type="PROSITE" id="PS51724">
    <property type="entry name" value="SPOR"/>
    <property type="match status" value="1"/>
</dbReference>
<evidence type="ECO:0000313" key="4">
    <source>
        <dbReference type="EMBL" id="CAH0541670.1"/>
    </source>
</evidence>
<dbReference type="RefSeq" id="WP_237363188.1">
    <property type="nucleotide sequence ID" value="NZ_CAKLDM010000002.1"/>
</dbReference>
<dbReference type="PANTHER" id="PTHR35894:SF7">
    <property type="entry name" value="GENERAL SECRETION PATHWAY PROTEIN A-RELATED"/>
    <property type="match status" value="1"/>
</dbReference>
<evidence type="ECO:0000259" key="3">
    <source>
        <dbReference type="PROSITE" id="PS51724"/>
    </source>
</evidence>
<evidence type="ECO:0000256" key="1">
    <source>
        <dbReference type="SAM" id="MobiDB-lite"/>
    </source>
</evidence>
<dbReference type="InterPro" id="IPR027417">
    <property type="entry name" value="P-loop_NTPase"/>
</dbReference>
<dbReference type="Proteomes" id="UP000838748">
    <property type="component" value="Unassembled WGS sequence"/>
</dbReference>
<name>A0ABN8EC05_9VIBR</name>
<keyword evidence="4" id="KW-0131">Cell cycle</keyword>
<feature type="compositionally biased region" description="Polar residues" evidence="1">
    <location>
        <begin position="377"/>
        <end position="395"/>
    </location>
</feature>
<evidence type="ECO:0000313" key="5">
    <source>
        <dbReference type="Proteomes" id="UP000838748"/>
    </source>
</evidence>
<dbReference type="InterPro" id="IPR036680">
    <property type="entry name" value="SPOR-like_sf"/>
</dbReference>
<gene>
    <name evidence="4" type="primary">damX_2</name>
    <name evidence="4" type="ORF">VMF7928_03736</name>
</gene>
<dbReference type="Gene3D" id="3.40.50.300">
    <property type="entry name" value="P-loop containing nucleotide triphosphate hydrolases"/>
    <property type="match status" value="1"/>
</dbReference>
<feature type="domain" description="SPOR" evidence="3">
    <location>
        <begin position="410"/>
        <end position="488"/>
    </location>
</feature>
<dbReference type="EMBL" id="CAKLDM010000002">
    <property type="protein sequence ID" value="CAH0541670.1"/>
    <property type="molecule type" value="Genomic_DNA"/>
</dbReference>
<keyword evidence="2" id="KW-0472">Membrane</keyword>
<protein>
    <submittedName>
        <fullName evidence="4">Cell division protein DamX</fullName>
    </submittedName>
</protein>
<evidence type="ECO:0000256" key="2">
    <source>
        <dbReference type="SAM" id="Phobius"/>
    </source>
</evidence>
<sequence>MSLAHELRVLELESQVELLERLQLLTNFGSNLVTISGEQGAGKSWIAHRYLEAWSDDKNQALIMCHPSQNDEQHRSILITQLFSEPLFNPQDSLAESFTSLLEDDGCDIVVVVDDAHHLTEAFIGELWALVQEAQLHPTWSLNVLLFSQSKHTEATLSRLSHGQEQQSIDIEIEPLNQEEADRFFEQLVVRFVEDDMERRVRNAYRKVKLLPGEIMRLGEQKVTKRIIIRSMVGSPSKIAILVVLLAIIVGGGYWWLLGQPSPDSQVNSIANTSKEQTAIPTLSTANDANSQVAQQSSSSNQSTNPQAAAIQKAIDSNAVDDSTSLPPQVVTKTASVGHVDSDKNRVVVSSAIVDKLMQDESAVKPAAAQEAKGAQSEANTTSANTVANQVSSPKATPAPVAFSTKQLEAFSPRSYTLQLAAVNTLPEVNKFIEKYKLNNKVFVYPTVRSGQDWYIVTYENYPTIQLARDAVSTLPRDLQSVGPWAKSLSQVQREINRTN</sequence>
<keyword evidence="2" id="KW-1133">Transmembrane helix</keyword>
<feature type="region of interest" description="Disordered" evidence="1">
    <location>
        <begin position="288"/>
        <end position="310"/>
    </location>
</feature>
<dbReference type="InterPro" id="IPR052026">
    <property type="entry name" value="ExeA_AAA_ATPase_DNA-bind"/>
</dbReference>
<dbReference type="Gene3D" id="3.30.70.1070">
    <property type="entry name" value="Sporulation related repeat"/>
    <property type="match status" value="1"/>
</dbReference>
<dbReference type="InterPro" id="IPR007730">
    <property type="entry name" value="SPOR-like_dom"/>
</dbReference>
<comment type="caution">
    <text evidence="4">The sequence shown here is derived from an EMBL/GenBank/DDBJ whole genome shotgun (WGS) entry which is preliminary data.</text>
</comment>
<proteinExistence type="predicted"/>
<organism evidence="4 5">
    <name type="scientific">Vibrio marisflavi CECT 7928</name>
    <dbReference type="NCBI Taxonomy" id="634439"/>
    <lineage>
        <taxon>Bacteria</taxon>
        <taxon>Pseudomonadati</taxon>
        <taxon>Pseudomonadota</taxon>
        <taxon>Gammaproteobacteria</taxon>
        <taxon>Vibrionales</taxon>
        <taxon>Vibrionaceae</taxon>
        <taxon>Vibrio</taxon>
    </lineage>
</organism>
<dbReference type="GO" id="GO:0051301">
    <property type="term" value="P:cell division"/>
    <property type="evidence" value="ECO:0007669"/>
    <property type="project" value="UniProtKB-KW"/>
</dbReference>
<dbReference type="Pfam" id="PF05036">
    <property type="entry name" value="SPOR"/>
    <property type="match status" value="1"/>
</dbReference>
<accession>A0ABN8EC05</accession>
<keyword evidence="2" id="KW-0812">Transmembrane</keyword>
<dbReference type="InterPro" id="IPR049945">
    <property type="entry name" value="AAA_22"/>
</dbReference>
<dbReference type="SUPFAM" id="SSF52540">
    <property type="entry name" value="P-loop containing nucleoside triphosphate hydrolases"/>
    <property type="match status" value="1"/>
</dbReference>
<dbReference type="PANTHER" id="PTHR35894">
    <property type="entry name" value="GENERAL SECRETION PATHWAY PROTEIN A-RELATED"/>
    <property type="match status" value="1"/>
</dbReference>
<keyword evidence="4" id="KW-0132">Cell division</keyword>
<keyword evidence="5" id="KW-1185">Reference proteome</keyword>